<reference evidence="2" key="1">
    <citation type="journal article" date="2012" name="PLoS Negl. Trop. Dis.">
        <title>Whole genome sequences of three Treponema pallidum ssp. pertenue strains: yaws and syphilis treponemes differ in less than 0.2% of the genome sequence.</title>
        <authorList>
            <person name="Cejkova D."/>
            <person name="Zobanikova M."/>
            <person name="Chen L."/>
            <person name="Pospisilova P."/>
            <person name="Strouhal M."/>
            <person name="Qin X."/>
            <person name="Mikalova L."/>
            <person name="Norris S.J."/>
            <person name="Muzny D.M."/>
            <person name="Gibbs R.A."/>
            <person name="Fulton L.L."/>
            <person name="Sodergren E."/>
            <person name="Weinstock G.M."/>
            <person name="Smajs D."/>
        </authorList>
    </citation>
    <scope>NUCLEOTIDE SEQUENCE [LARGE SCALE GENOMIC DNA]</scope>
    <source>
        <strain evidence="2">Gauthier</strain>
    </source>
</reference>
<sequence>MRFSLGLGRDLLARVCLCGGSIEQFLVELSAGCLWCERKDVLRRGYARLFYRGELEDA</sequence>
<dbReference type="KEGG" id="tpg:TPEGAU_0537a"/>
<dbReference type="Proteomes" id="UP000008192">
    <property type="component" value="Chromosome"/>
</dbReference>
<evidence type="ECO:0000313" key="1">
    <source>
        <dbReference type="EMBL" id="AEZ59797.1"/>
    </source>
</evidence>
<gene>
    <name evidence="1" type="ordered locus">TPEGAU_0537a</name>
</gene>
<organism evidence="1 2">
    <name type="scientific">Treponema pallidum subsp. pertenue (strain Gauthier)</name>
    <dbReference type="NCBI Taxonomy" id="491080"/>
    <lineage>
        <taxon>Bacteria</taxon>
        <taxon>Pseudomonadati</taxon>
        <taxon>Spirochaetota</taxon>
        <taxon>Spirochaetia</taxon>
        <taxon>Spirochaetales</taxon>
        <taxon>Treponemataceae</taxon>
        <taxon>Treponema</taxon>
    </lineage>
</organism>
<dbReference type="EMBL" id="CP002376">
    <property type="protein sequence ID" value="AEZ59797.1"/>
    <property type="molecule type" value="Genomic_DNA"/>
</dbReference>
<name>A0AAU8PLY6_TREPG</name>
<accession>A0AAU8PLY6</accession>
<proteinExistence type="predicted"/>
<protein>
    <submittedName>
        <fullName evidence="1">Uncharacterized protein</fullName>
    </submittedName>
</protein>
<evidence type="ECO:0000313" key="2">
    <source>
        <dbReference type="Proteomes" id="UP000008192"/>
    </source>
</evidence>
<dbReference type="AlphaFoldDB" id="A0AAU8PLY6"/>